<dbReference type="Proteomes" id="UP000285084">
    <property type="component" value="Unassembled WGS sequence"/>
</dbReference>
<reference evidence="1 2" key="1">
    <citation type="journal article" date="2018" name="Sci. Rep.">
        <title>Characterisation of pathogen-specific regions and novel effector candidates in Fusarium oxysporum f. sp. cepae.</title>
        <authorList>
            <person name="Armitage A.D."/>
            <person name="Taylor A."/>
            <person name="Sobczyk M.K."/>
            <person name="Baxter L."/>
            <person name="Greenfield B.P."/>
            <person name="Bates H.J."/>
            <person name="Wilson F."/>
            <person name="Jackson A.C."/>
            <person name="Ott S."/>
            <person name="Harrison R.J."/>
            <person name="Clarkson J.P."/>
        </authorList>
    </citation>
    <scope>NUCLEOTIDE SEQUENCE [LARGE SCALE GENOMIC DNA]</scope>
    <source>
        <strain evidence="1 2">Fo_A13</strain>
    </source>
</reference>
<proteinExistence type="predicted"/>
<sequence length="67" mass="7479">MHKTRNDSQCNLSIGAKELHVLRWLFLLAANQKKALNFTQNLDFGKQVNGASVLSTNTNARSISVTY</sequence>
<evidence type="ECO:0000313" key="1">
    <source>
        <dbReference type="EMBL" id="RKK67748.1"/>
    </source>
</evidence>
<accession>A0A420MIE1</accession>
<gene>
    <name evidence="1" type="ORF">BFJ69_g14236</name>
</gene>
<organism evidence="1 2">
    <name type="scientific">Fusarium oxysporum</name>
    <name type="common">Fusarium vascular wilt</name>
    <dbReference type="NCBI Taxonomy" id="5507"/>
    <lineage>
        <taxon>Eukaryota</taxon>
        <taxon>Fungi</taxon>
        <taxon>Dikarya</taxon>
        <taxon>Ascomycota</taxon>
        <taxon>Pezizomycotina</taxon>
        <taxon>Sordariomycetes</taxon>
        <taxon>Hypocreomycetidae</taxon>
        <taxon>Hypocreales</taxon>
        <taxon>Nectriaceae</taxon>
        <taxon>Fusarium</taxon>
        <taxon>Fusarium oxysporum species complex</taxon>
    </lineage>
</organism>
<evidence type="ECO:0000313" key="2">
    <source>
        <dbReference type="Proteomes" id="UP000285084"/>
    </source>
</evidence>
<dbReference type="EMBL" id="MRCX01000215">
    <property type="protein sequence ID" value="RKK67748.1"/>
    <property type="molecule type" value="Genomic_DNA"/>
</dbReference>
<dbReference type="AlphaFoldDB" id="A0A420MIE1"/>
<comment type="caution">
    <text evidence="1">The sequence shown here is derived from an EMBL/GenBank/DDBJ whole genome shotgun (WGS) entry which is preliminary data.</text>
</comment>
<protein>
    <submittedName>
        <fullName evidence="1">Uncharacterized protein</fullName>
    </submittedName>
</protein>
<name>A0A420MIE1_FUSOX</name>